<dbReference type="Pfam" id="PF07171">
    <property type="entry name" value="MlrC_C"/>
    <property type="match status" value="1"/>
</dbReference>
<name>A0A9J9HAA4_RHIWR</name>
<dbReference type="AlphaFoldDB" id="A0A9J9HAA4"/>
<dbReference type="EMBL" id="CP000699">
    <property type="protein sequence ID" value="ABQ67792.1"/>
    <property type="molecule type" value="Genomic_DNA"/>
</dbReference>
<feature type="domain" description="Microcystin LR degradation protein MlrC N-terminal" evidence="3">
    <location>
        <begin position="13"/>
        <end position="297"/>
    </location>
</feature>
<accession>A0A9J9HAA4</accession>
<protein>
    <recommendedName>
        <fullName evidence="1">Microcystinase C</fullName>
        <shortName evidence="1">MlrC</shortName>
    </recommendedName>
</protein>
<evidence type="ECO:0000259" key="2">
    <source>
        <dbReference type="Pfam" id="PF07171"/>
    </source>
</evidence>
<comment type="function">
    <text evidence="1">Involved in peptidolytic degradation of cyclic heptapeptide hepatotoxin microcystin (MC).</text>
</comment>
<feature type="domain" description="Microcystin LR degradation protein MlrC C-terminal" evidence="2">
    <location>
        <begin position="306"/>
        <end position="480"/>
    </location>
</feature>
<keyword evidence="1" id="KW-0378">Hydrolase</keyword>
<evidence type="ECO:0000313" key="5">
    <source>
        <dbReference type="Proteomes" id="UP000001989"/>
    </source>
</evidence>
<dbReference type="KEGG" id="swi:Swit_1428"/>
<organism evidence="4 5">
    <name type="scientific">Rhizorhabdus wittichii (strain DSM 6014 / CCUG 31198 / JCM 15750 / NBRC 105917 / EY 4224 / RW1)</name>
    <name type="common">Sphingomonas wittichii</name>
    <dbReference type="NCBI Taxonomy" id="392499"/>
    <lineage>
        <taxon>Bacteria</taxon>
        <taxon>Pseudomonadati</taxon>
        <taxon>Pseudomonadota</taxon>
        <taxon>Alphaproteobacteria</taxon>
        <taxon>Sphingomonadales</taxon>
        <taxon>Sphingomonadaceae</taxon>
        <taxon>Rhizorhabdus</taxon>
    </lineage>
</organism>
<gene>
    <name evidence="4" type="ordered locus">Swit_1428</name>
</gene>
<reference evidence="4 5" key="1">
    <citation type="journal article" date="2010" name="J. Bacteriol.">
        <title>Genome sequence of the dioxin-mineralizing bacterium Sphingomonas wittichii RW1.</title>
        <authorList>
            <person name="Miller T.R."/>
            <person name="Delcher A.L."/>
            <person name="Salzberg S.L."/>
            <person name="Saunders E."/>
            <person name="Detter J.C."/>
            <person name="Halden R.U."/>
        </authorList>
    </citation>
    <scope>NUCLEOTIDE SEQUENCE [LARGE SCALE GENOMIC DNA]</scope>
    <source>
        <strain evidence="5">DSM 6014 / CCUG 31198 / JCM 15750 / NBRC 105917 / EY 4224 / RW1</strain>
    </source>
</reference>
<evidence type="ECO:0000256" key="1">
    <source>
        <dbReference type="PIRNR" id="PIRNR012702"/>
    </source>
</evidence>
<evidence type="ECO:0000259" key="3">
    <source>
        <dbReference type="Pfam" id="PF07364"/>
    </source>
</evidence>
<dbReference type="GO" id="GO:0046872">
    <property type="term" value="F:metal ion binding"/>
    <property type="evidence" value="ECO:0007669"/>
    <property type="project" value="UniProtKB-KW"/>
</dbReference>
<dbReference type="InterPro" id="IPR009197">
    <property type="entry name" value="MlrC"/>
</dbReference>
<dbReference type="InterPro" id="IPR010799">
    <property type="entry name" value="MlrC_C"/>
</dbReference>
<evidence type="ECO:0000313" key="4">
    <source>
        <dbReference type="EMBL" id="ABQ67792.1"/>
    </source>
</evidence>
<sequence>MTRGPATRRPLGVFAAGLQCETNTFSPFVAGLQAFEEGGLLRGAAALEGQGADHAAARLWRDLSERDGHRFTPSLFALAHPSGPTVQSVYEGFRDEIVADLRAAGPVDVVLLFLHGAMVTTQRVSCEVDLVRAVRAVVGEKAVIGVELDPHCHLSQELIEAADAVVLMKEYPHDDFVGRARDLHDICVATALGEAHPCSAIFDCRMVGFYPTTGQPMLGFVDAMRAAEREPAVLSVGLAHGFPWGDMSASGSRVLVTTNDAPALAEATAASIGRQFYRLRQALLPSLPTIDEALDSAADRPGLTVLADMGDNPGGGAPGDNVALLRRMLARGVTNAAVGGFWDPMVARMCREAGRGAVLDLRLGGKTGKASGDHLDLRAVVRNYVEDHHQVGLGGSTCPLGLSAWIEADGIDIVVTSIRAQTFDPSMFTGLGIDVAARNVVAVKSSQHFHSRFQSIAETILWVATPGALNMDFAAIDYARKSDADYFPRTADPLGLDGEAAHTAVEKDDE</sequence>
<dbReference type="PIRSF" id="PIRSF012702">
    <property type="entry name" value="UCP012702"/>
    <property type="match status" value="1"/>
</dbReference>
<comment type="cofactor">
    <cofactor evidence="1">
        <name>Zn(2+)</name>
        <dbReference type="ChEBI" id="CHEBI:29105"/>
    </cofactor>
    <text evidence="1">Binds 1 zinc ion per subunit.</text>
</comment>
<comment type="similarity">
    <text evidence="1">Belongs to the peptidase M81 family.</text>
</comment>
<dbReference type="GO" id="GO:0006508">
    <property type="term" value="P:proteolysis"/>
    <property type="evidence" value="ECO:0007669"/>
    <property type="project" value="UniProtKB-KW"/>
</dbReference>
<dbReference type="GO" id="GO:0008237">
    <property type="term" value="F:metallopeptidase activity"/>
    <property type="evidence" value="ECO:0007669"/>
    <property type="project" value="UniProtKB-KW"/>
</dbReference>
<keyword evidence="1" id="KW-0645">Protease</keyword>
<dbReference type="OrthoDB" id="9782658at2"/>
<dbReference type="Pfam" id="PF07364">
    <property type="entry name" value="DUF1485"/>
    <property type="match status" value="1"/>
</dbReference>
<keyword evidence="5" id="KW-1185">Reference proteome</keyword>
<dbReference type="InterPro" id="IPR015995">
    <property type="entry name" value="MlrC_N"/>
</dbReference>
<keyword evidence="1" id="KW-0479">Metal-binding</keyword>
<proteinExistence type="inferred from homology"/>
<keyword evidence="1" id="KW-0482">Metalloprotease</keyword>
<dbReference type="Proteomes" id="UP000001989">
    <property type="component" value="Chromosome"/>
</dbReference>